<proteinExistence type="predicted"/>
<evidence type="ECO:0000313" key="1">
    <source>
        <dbReference type="EMBL" id="CAG8221862.1"/>
    </source>
</evidence>
<name>A0A9W4I4L4_PENNA</name>
<evidence type="ECO:0000313" key="2">
    <source>
        <dbReference type="Proteomes" id="UP001153461"/>
    </source>
</evidence>
<dbReference type="OrthoDB" id="6752799at2759"/>
<sequence>MISTTVPVSRRTFVMAFLRRSHAKSNHGRCQIWRLDPHLLRFHIPIDPKHASDCPSPFPPSGGHHLGPFVMSHRGGQEPALNPPRLGFLDRQRHCVLSIFVVH</sequence>
<dbReference type="AlphaFoldDB" id="A0A9W4I4L4"/>
<protein>
    <submittedName>
        <fullName evidence="1">Uncharacterized protein</fullName>
    </submittedName>
</protein>
<dbReference type="EMBL" id="CAJVNV010000520">
    <property type="protein sequence ID" value="CAG8221862.1"/>
    <property type="molecule type" value="Genomic_DNA"/>
</dbReference>
<organism evidence="1 2">
    <name type="scientific">Penicillium nalgiovense</name>
    <dbReference type="NCBI Taxonomy" id="60175"/>
    <lineage>
        <taxon>Eukaryota</taxon>
        <taxon>Fungi</taxon>
        <taxon>Dikarya</taxon>
        <taxon>Ascomycota</taxon>
        <taxon>Pezizomycotina</taxon>
        <taxon>Eurotiomycetes</taxon>
        <taxon>Eurotiomycetidae</taxon>
        <taxon>Eurotiales</taxon>
        <taxon>Aspergillaceae</taxon>
        <taxon>Penicillium</taxon>
    </lineage>
</organism>
<gene>
    <name evidence="1" type="ORF">PNAL_LOCUS8054</name>
</gene>
<reference evidence="1" key="1">
    <citation type="submission" date="2021-07" db="EMBL/GenBank/DDBJ databases">
        <authorList>
            <person name="Branca A.L. A."/>
        </authorList>
    </citation>
    <scope>NUCLEOTIDE SEQUENCE</scope>
</reference>
<comment type="caution">
    <text evidence="1">The sequence shown here is derived from an EMBL/GenBank/DDBJ whole genome shotgun (WGS) entry which is preliminary data.</text>
</comment>
<accession>A0A9W4I4L4</accession>
<dbReference type="Proteomes" id="UP001153461">
    <property type="component" value="Unassembled WGS sequence"/>
</dbReference>